<evidence type="ECO:0000256" key="1">
    <source>
        <dbReference type="SAM" id="Phobius"/>
    </source>
</evidence>
<sequence length="203" mass="23469">MNWKVLTPPNVFTIVSSFCLGIFLNCAAFVHYENPNLKNTKTPELEEKKSVLIKYFGDYYENGKFSKHPQHIPILNERMVDIVKESNLFKNVVTKENEPYDYIIYVETNINEKGSKVWPALAGATFLVFPLIMDQDFSVKVSLLDSKRKLLAVNEERMNMDVFVGWVIIPISPFFFTPVVQNNAYRNVIYSSLSQWKSKGIIK</sequence>
<keyword evidence="3" id="KW-1185">Reference proteome</keyword>
<proteinExistence type="predicted"/>
<dbReference type="EMBL" id="JAMQPR010000001">
    <property type="protein sequence ID" value="MCW7505153.1"/>
    <property type="molecule type" value="Genomic_DNA"/>
</dbReference>
<comment type="caution">
    <text evidence="2">The sequence shown here is derived from an EMBL/GenBank/DDBJ whole genome shotgun (WGS) entry which is preliminary data.</text>
</comment>
<dbReference type="RefSeq" id="WP_265358765.1">
    <property type="nucleotide sequence ID" value="NZ_JAMQPR010000001.1"/>
</dbReference>
<feature type="transmembrane region" description="Helical" evidence="1">
    <location>
        <begin position="163"/>
        <end position="180"/>
    </location>
</feature>
<accession>A0ABT3M9V7</accession>
<evidence type="ECO:0000313" key="3">
    <source>
        <dbReference type="Proteomes" id="UP001208794"/>
    </source>
</evidence>
<evidence type="ECO:0008006" key="4">
    <source>
        <dbReference type="Google" id="ProtNLM"/>
    </source>
</evidence>
<gene>
    <name evidence="2" type="ORF">ND855_13545</name>
</gene>
<dbReference type="Proteomes" id="UP001208794">
    <property type="component" value="Unassembled WGS sequence"/>
</dbReference>
<evidence type="ECO:0000313" key="2">
    <source>
        <dbReference type="EMBL" id="MCW7505153.1"/>
    </source>
</evidence>
<keyword evidence="1" id="KW-0472">Membrane</keyword>
<reference evidence="2 3" key="1">
    <citation type="submission" date="2022-06" db="EMBL/GenBank/DDBJ databases">
        <title>Leptospira isolates from biofilms formed at urban environments.</title>
        <authorList>
            <person name="Ribeiro P.S."/>
            <person name="Sousa T."/>
            <person name="Carvalho N."/>
            <person name="Aburjaile F."/>
            <person name="Neves F."/>
            <person name="Oliveira D."/>
            <person name="Blanco L."/>
            <person name="Lima J."/>
            <person name="Costa F."/>
            <person name="Brenig B."/>
            <person name="Soares S."/>
            <person name="Ramos R."/>
            <person name="Goes-Neto A."/>
            <person name="Matiuzzi M."/>
            <person name="Azevedo V."/>
            <person name="Ristow P."/>
        </authorList>
    </citation>
    <scope>NUCLEOTIDE SEQUENCE [LARGE SCALE GENOMIC DNA]</scope>
    <source>
        <strain evidence="2 3">VSF14</strain>
    </source>
</reference>
<organism evidence="2 3">
    <name type="scientific">Leptospira paudalimensis</name>
    <dbReference type="NCBI Taxonomy" id="2950024"/>
    <lineage>
        <taxon>Bacteria</taxon>
        <taxon>Pseudomonadati</taxon>
        <taxon>Spirochaetota</taxon>
        <taxon>Spirochaetia</taxon>
        <taxon>Leptospirales</taxon>
        <taxon>Leptospiraceae</taxon>
        <taxon>Leptospira</taxon>
    </lineage>
</organism>
<protein>
    <recommendedName>
        <fullName evidence="4">Lipoprotein</fullName>
    </recommendedName>
</protein>
<feature type="transmembrane region" description="Helical" evidence="1">
    <location>
        <begin position="12"/>
        <end position="32"/>
    </location>
</feature>
<keyword evidence="1" id="KW-0812">Transmembrane</keyword>
<name>A0ABT3M9V7_9LEPT</name>
<keyword evidence="1" id="KW-1133">Transmembrane helix</keyword>